<keyword evidence="2" id="KW-0624">Polysaccharide degradation</keyword>
<dbReference type="InterPro" id="IPR000772">
    <property type="entry name" value="Ricin_B_lectin"/>
</dbReference>
<dbReference type="CDD" id="cd00161">
    <property type="entry name" value="beta-trefoil_Ricin-like"/>
    <property type="match status" value="1"/>
</dbReference>
<dbReference type="InterPro" id="IPR006311">
    <property type="entry name" value="TAT_signal"/>
</dbReference>
<protein>
    <submittedName>
        <fullName evidence="4">Ricin-type beta-trefoil lectin domain protein</fullName>
    </submittedName>
</protein>
<name>A0A9Q2W2F0_9MICO</name>
<organism evidence="4 5">
    <name type="scientific">Curtobacterium flaccumfaciens pv. flaccumfaciens</name>
    <dbReference type="NCBI Taxonomy" id="138532"/>
    <lineage>
        <taxon>Bacteria</taxon>
        <taxon>Bacillati</taxon>
        <taxon>Actinomycetota</taxon>
        <taxon>Actinomycetes</taxon>
        <taxon>Micrococcales</taxon>
        <taxon>Microbacteriaceae</taxon>
        <taxon>Curtobacterium</taxon>
    </lineage>
</organism>
<evidence type="ECO:0000259" key="3">
    <source>
        <dbReference type="PROSITE" id="PS50853"/>
    </source>
</evidence>
<dbReference type="InterPro" id="IPR003961">
    <property type="entry name" value="FN3_dom"/>
</dbReference>
<accession>A0A9Q2W2F0</accession>
<reference evidence="4" key="1">
    <citation type="submission" date="2021-05" db="EMBL/GenBank/DDBJ databases">
        <title>Whole genome sequence of Curtobacterium flaccumfaciens pv. flaccumfaciens strain CFBP 3417.</title>
        <authorList>
            <person name="Osdaghi E."/>
            <person name="Taghouti G."/>
            <person name="Portier P."/>
            <person name="Fazliarab A."/>
            <person name="Taghavi S.M."/>
            <person name="Briand M."/>
            <person name="Le-Saux M."/>
            <person name="Jacques M.-A."/>
        </authorList>
    </citation>
    <scope>NUCLEOTIDE SEQUENCE</scope>
    <source>
        <strain evidence="4">CFBP 3417</strain>
    </source>
</reference>
<evidence type="ECO:0000256" key="1">
    <source>
        <dbReference type="ARBA" id="ARBA00023295"/>
    </source>
</evidence>
<keyword evidence="1" id="KW-0326">Glycosidase</keyword>
<dbReference type="Pfam" id="PF00652">
    <property type="entry name" value="Ricin_B_lectin"/>
    <property type="match status" value="1"/>
</dbReference>
<dbReference type="Proteomes" id="UP000709437">
    <property type="component" value="Unassembled WGS sequence"/>
</dbReference>
<dbReference type="SMART" id="SM00458">
    <property type="entry name" value="RICIN"/>
    <property type="match status" value="1"/>
</dbReference>
<evidence type="ECO:0000256" key="2">
    <source>
        <dbReference type="ARBA" id="ARBA00023326"/>
    </source>
</evidence>
<sequence length="422" mass="42812">MTDSTRRRRVLLLGATAAAVVAIELAGGGTAWATWTAPAQSVRAAATTGSVSVGIRGVEDLATTYSSDALTRTALVTVSNSGSVPAATTLTLAATAGSALSSAVQVDIWQSTNANPCSGAPSSAAITGSGTTIAPVVATLAAGASRSTCVRTSVSQGQRFDLSGGATTLDATVTARQGSWTGTAHARAAQVIADTVTPSVPSKTAETDSSITLTWAAPADTSGIGSYAVYRDGVLVRVVPASVRSFTDTGLLVSKYYAYTVRSVATGTGGNASPMSPGIQHATGWLTATSRYVLRNDATGTCIASGGTASGSPIVTTSCTTSATQTWQFTPEDSWLRVTSPSNSSLYWDAPSDRSAVLRPVNDISAQKWTAEAVGAGSGLFRFRNRNDLCLTASNGSGSTNTMTVADCSTSGLQLFSLRSTS</sequence>
<proteinExistence type="predicted"/>
<dbReference type="InterPro" id="IPR035992">
    <property type="entry name" value="Ricin_B-like_lectins"/>
</dbReference>
<dbReference type="PROSITE" id="PS50231">
    <property type="entry name" value="RICIN_B_LECTIN"/>
    <property type="match status" value="1"/>
</dbReference>
<dbReference type="InterPro" id="IPR036116">
    <property type="entry name" value="FN3_sf"/>
</dbReference>
<dbReference type="Gene3D" id="2.80.10.50">
    <property type="match status" value="2"/>
</dbReference>
<dbReference type="GO" id="GO:0000272">
    <property type="term" value="P:polysaccharide catabolic process"/>
    <property type="evidence" value="ECO:0007669"/>
    <property type="project" value="UniProtKB-KW"/>
</dbReference>
<dbReference type="InterPro" id="IPR013783">
    <property type="entry name" value="Ig-like_fold"/>
</dbReference>
<dbReference type="Gene3D" id="2.60.40.10">
    <property type="entry name" value="Immunoglobulins"/>
    <property type="match status" value="1"/>
</dbReference>
<feature type="domain" description="Fibronectin type-III" evidence="3">
    <location>
        <begin position="197"/>
        <end position="283"/>
    </location>
</feature>
<keyword evidence="2" id="KW-0119">Carbohydrate metabolism</keyword>
<dbReference type="EMBL" id="JAHEWX010000007">
    <property type="protein sequence ID" value="MBT1541631.1"/>
    <property type="molecule type" value="Genomic_DNA"/>
</dbReference>
<dbReference type="SUPFAM" id="SSF50370">
    <property type="entry name" value="Ricin B-like lectins"/>
    <property type="match status" value="1"/>
</dbReference>
<comment type="caution">
    <text evidence="4">The sequence shown here is derived from an EMBL/GenBank/DDBJ whole genome shotgun (WGS) entry which is preliminary data.</text>
</comment>
<dbReference type="PROSITE" id="PS51318">
    <property type="entry name" value="TAT"/>
    <property type="match status" value="1"/>
</dbReference>
<dbReference type="AlphaFoldDB" id="A0A9Q2W2F0"/>
<evidence type="ECO:0000313" key="4">
    <source>
        <dbReference type="EMBL" id="MBT1541631.1"/>
    </source>
</evidence>
<gene>
    <name evidence="4" type="ORF">KK103_07665</name>
</gene>
<evidence type="ECO:0000313" key="5">
    <source>
        <dbReference type="Proteomes" id="UP000709437"/>
    </source>
</evidence>
<dbReference type="PROSITE" id="PS50853">
    <property type="entry name" value="FN3"/>
    <property type="match status" value="1"/>
</dbReference>
<keyword evidence="1" id="KW-0378">Hydrolase</keyword>
<dbReference type="GO" id="GO:0016798">
    <property type="term" value="F:hydrolase activity, acting on glycosyl bonds"/>
    <property type="evidence" value="ECO:0007669"/>
    <property type="project" value="UniProtKB-KW"/>
</dbReference>
<dbReference type="RefSeq" id="WP_214562736.1">
    <property type="nucleotide sequence ID" value="NZ_JAHEWX010000007.1"/>
</dbReference>
<dbReference type="SUPFAM" id="SSF49265">
    <property type="entry name" value="Fibronectin type III"/>
    <property type="match status" value="1"/>
</dbReference>
<dbReference type="CDD" id="cd00063">
    <property type="entry name" value="FN3"/>
    <property type="match status" value="1"/>
</dbReference>